<keyword evidence="1" id="KW-1133">Transmembrane helix</keyword>
<organism evidence="2 3">
    <name type="scientific">Glossina austeni</name>
    <name type="common">Savannah tsetse fly</name>
    <dbReference type="NCBI Taxonomy" id="7395"/>
    <lineage>
        <taxon>Eukaryota</taxon>
        <taxon>Metazoa</taxon>
        <taxon>Ecdysozoa</taxon>
        <taxon>Arthropoda</taxon>
        <taxon>Hexapoda</taxon>
        <taxon>Insecta</taxon>
        <taxon>Pterygota</taxon>
        <taxon>Neoptera</taxon>
        <taxon>Endopterygota</taxon>
        <taxon>Diptera</taxon>
        <taxon>Brachycera</taxon>
        <taxon>Muscomorpha</taxon>
        <taxon>Hippoboscoidea</taxon>
        <taxon>Glossinidae</taxon>
        <taxon>Glossina</taxon>
    </lineage>
</organism>
<keyword evidence="1" id="KW-0472">Membrane</keyword>
<keyword evidence="1" id="KW-0812">Transmembrane</keyword>
<name>A0A1A9UUT5_GLOAU</name>
<accession>A0A1A9UUT5</accession>
<keyword evidence="3" id="KW-1185">Reference proteome</keyword>
<dbReference type="Proteomes" id="UP000078200">
    <property type="component" value="Unassembled WGS sequence"/>
</dbReference>
<dbReference type="EnsemblMetazoa" id="GAUT016216-RA">
    <property type="protein sequence ID" value="GAUT016216-PA"/>
    <property type="gene ID" value="GAUT016216"/>
</dbReference>
<proteinExistence type="predicted"/>
<dbReference type="AlphaFoldDB" id="A0A1A9UUT5"/>
<protein>
    <submittedName>
        <fullName evidence="2">Uncharacterized protein</fullName>
    </submittedName>
</protein>
<evidence type="ECO:0000256" key="1">
    <source>
        <dbReference type="SAM" id="Phobius"/>
    </source>
</evidence>
<sequence>MQPSSCSSPQSITTTAVLPHHRLEMLIVFESTFLLKSALTVSLFYLHLGLKVTKEPDDFCSTSISTFTQFSIHLSWQANNSSIFSDCFGFHYSDTFSLLFAIYAACTLLSIFRENLSQFIDFLSISFHILLQLAANFIILLNNHSSAFQFQFNTKVSMDMKSTGLDGWDKRRSSFENSIAVELFLYCERALIELRRSSYKQNLLYDLKRILTRVYYRFKRFSILLMNCNNSSLLLQGLLIRLSHITRSTKLAFIVRKAQGMFLQILCNTVLKCTVERSFRYIKVLFAIKITVIKNAQNLLLLLNMEKKSVSDVIKVYL</sequence>
<feature type="transmembrane region" description="Helical" evidence="1">
    <location>
        <begin position="119"/>
        <end position="141"/>
    </location>
</feature>
<evidence type="ECO:0000313" key="2">
    <source>
        <dbReference type="EnsemblMetazoa" id="GAUT016216-PA"/>
    </source>
</evidence>
<feature type="transmembrane region" description="Helical" evidence="1">
    <location>
        <begin position="26"/>
        <end position="48"/>
    </location>
</feature>
<reference evidence="2" key="1">
    <citation type="submission" date="2020-05" db="UniProtKB">
        <authorList>
            <consortium name="EnsemblMetazoa"/>
        </authorList>
    </citation>
    <scope>IDENTIFICATION</scope>
    <source>
        <strain evidence="2">TTRI</strain>
    </source>
</reference>
<feature type="transmembrane region" description="Helical" evidence="1">
    <location>
        <begin position="95"/>
        <end position="112"/>
    </location>
</feature>
<evidence type="ECO:0000313" key="3">
    <source>
        <dbReference type="Proteomes" id="UP000078200"/>
    </source>
</evidence>
<dbReference type="VEuPathDB" id="VectorBase:GAUT016216"/>